<evidence type="ECO:0000313" key="6">
    <source>
        <dbReference type="EMBL" id="SFK86068.1"/>
    </source>
</evidence>
<dbReference type="AlphaFoldDB" id="A0A1I4CXM6"/>
<dbReference type="InterPro" id="IPR036388">
    <property type="entry name" value="WH-like_DNA-bd_sf"/>
</dbReference>
<reference evidence="7" key="1">
    <citation type="submission" date="2016-10" db="EMBL/GenBank/DDBJ databases">
        <authorList>
            <person name="Varghese N."/>
            <person name="Submissions S."/>
        </authorList>
    </citation>
    <scope>NUCLEOTIDE SEQUENCE [LARGE SCALE GENOMIC DNA]</scope>
    <source>
        <strain evidence="7">DSM 28453</strain>
    </source>
</reference>
<sequence length="266" mass="29709">MHLFFELRADIVTSADRVPTNLRTLLILEVLGKSDQAMTATQINEQLGLPKQTVHRLCVTLEENGFLTRPGNAKKYQVARRLRDLGSGLLHNSRDHIARHRILEEVAEEVRETVNYAVPGESGMNYLDRVETDWPFRIQLPVGTSVPFHCTASGKAFLASLSPKKREVLVASMSLAKMTDRTLVDPQELLAELGEIRRQGYALDQEEFMEGMVAIAVPVLDPAGRFVAGLAYHGPTQRLALSEALERRDLLVRAARKLTKALFQAD</sequence>
<evidence type="ECO:0000256" key="3">
    <source>
        <dbReference type="ARBA" id="ARBA00023163"/>
    </source>
</evidence>
<feature type="domain" description="HTH iclR-type" evidence="4">
    <location>
        <begin position="18"/>
        <end position="80"/>
    </location>
</feature>
<organism evidence="6 7">
    <name type="scientific">Shimia haliotis</name>
    <dbReference type="NCBI Taxonomy" id="1280847"/>
    <lineage>
        <taxon>Bacteria</taxon>
        <taxon>Pseudomonadati</taxon>
        <taxon>Pseudomonadota</taxon>
        <taxon>Alphaproteobacteria</taxon>
        <taxon>Rhodobacterales</taxon>
        <taxon>Roseobacteraceae</taxon>
    </lineage>
</organism>
<accession>A0A1I4CXM6</accession>
<evidence type="ECO:0000256" key="2">
    <source>
        <dbReference type="ARBA" id="ARBA00023125"/>
    </source>
</evidence>
<protein>
    <submittedName>
        <fullName evidence="6">Transcriptional regulator, IclR family</fullName>
    </submittedName>
</protein>
<dbReference type="GO" id="GO:0003700">
    <property type="term" value="F:DNA-binding transcription factor activity"/>
    <property type="evidence" value="ECO:0007669"/>
    <property type="project" value="TreeGrafter"/>
</dbReference>
<dbReference type="STRING" id="1280847.SAMN04488036_102590"/>
<gene>
    <name evidence="6" type="ORF">SAMN04488036_102590</name>
</gene>
<dbReference type="Proteomes" id="UP000198851">
    <property type="component" value="Unassembled WGS sequence"/>
</dbReference>
<dbReference type="SUPFAM" id="SSF46785">
    <property type="entry name" value="Winged helix' DNA-binding domain"/>
    <property type="match status" value="1"/>
</dbReference>
<dbReference type="SMART" id="SM00346">
    <property type="entry name" value="HTH_ICLR"/>
    <property type="match status" value="1"/>
</dbReference>
<dbReference type="Pfam" id="PF01614">
    <property type="entry name" value="IclR_C"/>
    <property type="match status" value="1"/>
</dbReference>
<evidence type="ECO:0000259" key="5">
    <source>
        <dbReference type="PROSITE" id="PS51078"/>
    </source>
</evidence>
<keyword evidence="2" id="KW-0238">DNA-binding</keyword>
<dbReference type="PANTHER" id="PTHR30136:SF35">
    <property type="entry name" value="HTH-TYPE TRANSCRIPTIONAL REGULATOR RV1719"/>
    <property type="match status" value="1"/>
</dbReference>
<keyword evidence="7" id="KW-1185">Reference proteome</keyword>
<name>A0A1I4CXM6_9RHOB</name>
<keyword evidence="3" id="KW-0804">Transcription</keyword>
<feature type="domain" description="IclR-ED" evidence="5">
    <location>
        <begin position="81"/>
        <end position="264"/>
    </location>
</feature>
<evidence type="ECO:0000313" key="7">
    <source>
        <dbReference type="Proteomes" id="UP000198851"/>
    </source>
</evidence>
<dbReference type="Pfam" id="PF09339">
    <property type="entry name" value="HTH_IclR"/>
    <property type="match status" value="1"/>
</dbReference>
<dbReference type="Gene3D" id="1.10.10.10">
    <property type="entry name" value="Winged helix-like DNA-binding domain superfamily/Winged helix DNA-binding domain"/>
    <property type="match status" value="1"/>
</dbReference>
<evidence type="ECO:0000259" key="4">
    <source>
        <dbReference type="PROSITE" id="PS51077"/>
    </source>
</evidence>
<dbReference type="RefSeq" id="WP_170846704.1">
    <property type="nucleotide sequence ID" value="NZ_FOSZ01000002.1"/>
</dbReference>
<dbReference type="Gene3D" id="3.30.450.40">
    <property type="match status" value="1"/>
</dbReference>
<dbReference type="InterPro" id="IPR014757">
    <property type="entry name" value="Tscrpt_reg_IclR_C"/>
</dbReference>
<evidence type="ECO:0000256" key="1">
    <source>
        <dbReference type="ARBA" id="ARBA00023015"/>
    </source>
</evidence>
<dbReference type="InterPro" id="IPR036390">
    <property type="entry name" value="WH_DNA-bd_sf"/>
</dbReference>
<dbReference type="PANTHER" id="PTHR30136">
    <property type="entry name" value="HELIX-TURN-HELIX TRANSCRIPTIONAL REGULATOR, ICLR FAMILY"/>
    <property type="match status" value="1"/>
</dbReference>
<dbReference type="EMBL" id="FOSZ01000002">
    <property type="protein sequence ID" value="SFK86068.1"/>
    <property type="molecule type" value="Genomic_DNA"/>
</dbReference>
<dbReference type="InterPro" id="IPR005471">
    <property type="entry name" value="Tscrpt_reg_IclR_N"/>
</dbReference>
<dbReference type="PROSITE" id="PS51078">
    <property type="entry name" value="ICLR_ED"/>
    <property type="match status" value="1"/>
</dbReference>
<proteinExistence type="predicted"/>
<dbReference type="PROSITE" id="PS51077">
    <property type="entry name" value="HTH_ICLR"/>
    <property type="match status" value="1"/>
</dbReference>
<dbReference type="InterPro" id="IPR029016">
    <property type="entry name" value="GAF-like_dom_sf"/>
</dbReference>
<keyword evidence="1" id="KW-0805">Transcription regulation</keyword>
<dbReference type="SUPFAM" id="SSF55781">
    <property type="entry name" value="GAF domain-like"/>
    <property type="match status" value="1"/>
</dbReference>
<dbReference type="InterPro" id="IPR050707">
    <property type="entry name" value="HTH_MetabolicPath_Reg"/>
</dbReference>
<dbReference type="GO" id="GO:0003677">
    <property type="term" value="F:DNA binding"/>
    <property type="evidence" value="ECO:0007669"/>
    <property type="project" value="UniProtKB-KW"/>
</dbReference>
<dbReference type="GO" id="GO:0045892">
    <property type="term" value="P:negative regulation of DNA-templated transcription"/>
    <property type="evidence" value="ECO:0007669"/>
    <property type="project" value="TreeGrafter"/>
</dbReference>